<organism evidence="5 6">
    <name type="scientific">Chloropicon roscoffensis</name>
    <dbReference type="NCBI Taxonomy" id="1461544"/>
    <lineage>
        <taxon>Eukaryota</taxon>
        <taxon>Viridiplantae</taxon>
        <taxon>Chlorophyta</taxon>
        <taxon>Chloropicophyceae</taxon>
        <taxon>Chloropicales</taxon>
        <taxon>Chloropicaceae</taxon>
        <taxon>Chloropicon</taxon>
    </lineage>
</organism>
<dbReference type="SUPFAM" id="SSF57850">
    <property type="entry name" value="RING/U-box"/>
    <property type="match status" value="1"/>
</dbReference>
<evidence type="ECO:0000256" key="2">
    <source>
        <dbReference type="SAM" id="MobiDB-lite"/>
    </source>
</evidence>
<dbReference type="InterPro" id="IPR013083">
    <property type="entry name" value="Znf_RING/FYVE/PHD"/>
</dbReference>
<keyword evidence="1" id="KW-0862">Zinc</keyword>
<dbReference type="PROSITE" id="PS50089">
    <property type="entry name" value="ZF_RING_2"/>
    <property type="match status" value="1"/>
</dbReference>
<dbReference type="PROSITE" id="PS00022">
    <property type="entry name" value="EGF_1"/>
    <property type="match status" value="1"/>
</dbReference>
<feature type="compositionally biased region" description="Basic and acidic residues" evidence="2">
    <location>
        <begin position="106"/>
        <end position="117"/>
    </location>
</feature>
<sequence length="235" mass="25334">MTGFLVTTNIGVPLTPSSCCSMCLGELVPPDSDCERYDRCHGHGVCHGGFCECLDGFGGMDCSLRQVLSIRALFRDYSWDVLVCSLSGALVFLWVFLFVRRASDGERAGGRDADGRRGTFGSLGSGDGGAYAERLALLDTDEETSSEEDVDEAAATEDCAEKGELKNVAAEGAVERRLRGAGEDACSICMSSEKLVVLVPCGHTNICKRCARRVDSCPFCREPIARRQKIYFAGN</sequence>
<name>A0AAX4P5K5_9CHLO</name>
<feature type="transmembrane region" description="Helical" evidence="3">
    <location>
        <begin position="77"/>
        <end position="99"/>
    </location>
</feature>
<dbReference type="InterPro" id="IPR051728">
    <property type="entry name" value="RING-FYVE_E3_ubiquitin-ligase"/>
</dbReference>
<feature type="domain" description="RING-type" evidence="4">
    <location>
        <begin position="186"/>
        <end position="221"/>
    </location>
</feature>
<dbReference type="EMBL" id="CP151504">
    <property type="protein sequence ID" value="WZN61202.1"/>
    <property type="molecule type" value="Genomic_DNA"/>
</dbReference>
<dbReference type="InterPro" id="IPR001841">
    <property type="entry name" value="Znf_RING"/>
</dbReference>
<accession>A0AAX4P5K5</accession>
<evidence type="ECO:0000313" key="6">
    <source>
        <dbReference type="Proteomes" id="UP001472866"/>
    </source>
</evidence>
<dbReference type="PANTHER" id="PTHR14879">
    <property type="entry name" value="CASPASE REGULATOR, RING FINGER DOMAIN-CONTAINING"/>
    <property type="match status" value="1"/>
</dbReference>
<reference evidence="5 6" key="1">
    <citation type="submission" date="2024-03" db="EMBL/GenBank/DDBJ databases">
        <title>Complete genome sequence of the green alga Chloropicon roscoffensis RCC1871.</title>
        <authorList>
            <person name="Lemieux C."/>
            <person name="Pombert J.-F."/>
            <person name="Otis C."/>
            <person name="Turmel M."/>
        </authorList>
    </citation>
    <scope>NUCLEOTIDE SEQUENCE [LARGE SCALE GENOMIC DNA]</scope>
    <source>
        <strain evidence="5 6">RCC1871</strain>
    </source>
</reference>
<dbReference type="Pfam" id="PF13920">
    <property type="entry name" value="zf-C3HC4_3"/>
    <property type="match status" value="1"/>
</dbReference>
<evidence type="ECO:0000259" key="4">
    <source>
        <dbReference type="PROSITE" id="PS50089"/>
    </source>
</evidence>
<keyword evidence="1" id="KW-0863">Zinc-finger</keyword>
<dbReference type="Proteomes" id="UP001472866">
    <property type="component" value="Chromosome 04"/>
</dbReference>
<keyword evidence="3" id="KW-0812">Transmembrane</keyword>
<dbReference type="GO" id="GO:0008270">
    <property type="term" value="F:zinc ion binding"/>
    <property type="evidence" value="ECO:0007669"/>
    <property type="project" value="UniProtKB-KW"/>
</dbReference>
<dbReference type="AlphaFoldDB" id="A0AAX4P5K5"/>
<evidence type="ECO:0000256" key="1">
    <source>
        <dbReference type="PROSITE-ProRule" id="PRU00175"/>
    </source>
</evidence>
<dbReference type="SMART" id="SM00184">
    <property type="entry name" value="RING"/>
    <property type="match status" value="1"/>
</dbReference>
<protein>
    <submittedName>
        <fullName evidence="5">RING-type domain-containing protein</fullName>
    </submittedName>
</protein>
<evidence type="ECO:0000256" key="3">
    <source>
        <dbReference type="SAM" id="Phobius"/>
    </source>
</evidence>
<dbReference type="PROSITE" id="PS01186">
    <property type="entry name" value="EGF_2"/>
    <property type="match status" value="1"/>
</dbReference>
<dbReference type="PANTHER" id="PTHR14879:SF5">
    <property type="entry name" value="RING-TYPE DOMAIN-CONTAINING PROTEIN"/>
    <property type="match status" value="1"/>
</dbReference>
<evidence type="ECO:0000313" key="5">
    <source>
        <dbReference type="EMBL" id="WZN61202.1"/>
    </source>
</evidence>
<gene>
    <name evidence="5" type="ORF">HKI87_04g27360</name>
</gene>
<proteinExistence type="predicted"/>
<keyword evidence="6" id="KW-1185">Reference proteome</keyword>
<keyword evidence="1" id="KW-0479">Metal-binding</keyword>
<dbReference type="InterPro" id="IPR000742">
    <property type="entry name" value="EGF"/>
</dbReference>
<feature type="region of interest" description="Disordered" evidence="2">
    <location>
        <begin position="106"/>
        <end position="125"/>
    </location>
</feature>
<keyword evidence="3" id="KW-0472">Membrane</keyword>
<dbReference type="Gene3D" id="3.30.40.10">
    <property type="entry name" value="Zinc/RING finger domain, C3HC4 (zinc finger)"/>
    <property type="match status" value="1"/>
</dbReference>
<keyword evidence="3" id="KW-1133">Transmembrane helix</keyword>